<accession>B5DUS7</accession>
<reference evidence="2" key="1">
    <citation type="journal article" date="2005" name="Genome Res.">
        <title>Comparative genome sequencing of Drosophila pseudoobscura: chromosomal, gene, and cis-element evolution.</title>
        <authorList>
            <person name="Richards S."/>
            <person name="Liu Y."/>
            <person name="Bettencourt B.R."/>
            <person name="Hradecky P."/>
            <person name="Letovsky S."/>
            <person name="Nielsen R."/>
            <person name="Thornton K."/>
            <person name="Hubisz M.J."/>
            <person name="Chen R."/>
            <person name="Meisel R.P."/>
            <person name="Couronne O."/>
            <person name="Hua S."/>
            <person name="Smith M.A."/>
            <person name="Zhang P."/>
            <person name="Liu J."/>
            <person name="Bussemaker H.J."/>
            <person name="van Batenburg M.F."/>
            <person name="Howells S.L."/>
            <person name="Scherer S.E."/>
            <person name="Sodergren E."/>
            <person name="Matthews B.B."/>
            <person name="Crosby M.A."/>
            <person name="Schroeder A.J."/>
            <person name="Ortiz-Barrientos D."/>
            <person name="Rives C.M."/>
            <person name="Metzker M.L."/>
            <person name="Muzny D.M."/>
            <person name="Scott G."/>
            <person name="Steffen D."/>
            <person name="Wheeler D.A."/>
            <person name="Worley K.C."/>
            <person name="Havlak P."/>
            <person name="Durbin K.J."/>
            <person name="Egan A."/>
            <person name="Gill R."/>
            <person name="Hume J."/>
            <person name="Morgan M.B."/>
            <person name="Miner G."/>
            <person name="Hamilton C."/>
            <person name="Huang Y."/>
            <person name="Waldron L."/>
            <person name="Verduzco D."/>
            <person name="Clerc-Blankenburg K.P."/>
            <person name="Dubchak I."/>
            <person name="Noor M.A."/>
            <person name="Anderson W."/>
            <person name="White K.P."/>
            <person name="Clark A.G."/>
            <person name="Schaeffer S.W."/>
            <person name="Gelbart W."/>
            <person name="Weinstock G.M."/>
            <person name="Gibbs R.A."/>
        </authorList>
    </citation>
    <scope>NUCLEOTIDE SEQUENCE [LARGE SCALE GENOMIC DNA]</scope>
    <source>
        <strain evidence="2">MV2-25</strain>
    </source>
</reference>
<feature type="compositionally biased region" description="Gly residues" evidence="1">
    <location>
        <begin position="100"/>
        <end position="129"/>
    </location>
</feature>
<dbReference type="AlphaFoldDB" id="B5DUS7"/>
<feature type="region of interest" description="Disordered" evidence="1">
    <location>
        <begin position="22"/>
        <end position="79"/>
    </location>
</feature>
<dbReference type="HOGENOM" id="CLU_1541721_0_0_1"/>
<dbReference type="EMBL" id="CH674410">
    <property type="protein sequence ID" value="EDY71649.2"/>
    <property type="molecule type" value="Genomic_DNA"/>
</dbReference>
<dbReference type="STRING" id="46245.B5DUS7"/>
<sequence>MENGNYNAPEFGWEYSHGGAGHGQGGMSNYSQNHGGRQWLHSNQNQNSYQQPGMSGQGQGQGQGQFGSPPDLFADFNNSMMSKYGNYGPSGGSFSHQPAGGHGSMMHGGGHGMGHGMGSDMGNGMGGGRNVAPRMQGGYSGRRGNGSGRANGLGEPSTARGQNNGTSWF</sequence>
<feature type="compositionally biased region" description="Gly residues" evidence="1">
    <location>
        <begin position="55"/>
        <end position="65"/>
    </location>
</feature>
<feature type="compositionally biased region" description="Gly residues" evidence="1">
    <location>
        <begin position="138"/>
        <end position="151"/>
    </location>
</feature>
<evidence type="ECO:0000313" key="2">
    <source>
        <dbReference type="EMBL" id="EDY71649.2"/>
    </source>
</evidence>
<proteinExistence type="predicted"/>
<gene>
    <name evidence="2" type="primary">Dpse\GA28738</name>
    <name evidence="2" type="ORF">Dpse_GA28738</name>
</gene>
<reference evidence="2" key="3">
    <citation type="journal article" date="2012" name="PLoS ONE">
        <title>Mind the gap: upgrading genomes with Pacific Biosciences RS long-read sequencing technology.</title>
        <authorList>
            <person name="English A.C."/>
            <person name="Richards S."/>
            <person name="Han Y."/>
            <person name="Wang M."/>
            <person name="Vee V."/>
            <person name="Qu J."/>
            <person name="Qin X."/>
            <person name="Muzny D.M."/>
            <person name="Reid J.G."/>
            <person name="Worley K.C."/>
            <person name="Gibbs R.A."/>
        </authorList>
    </citation>
    <scope>NUCLEOTIDE SEQUENCE</scope>
    <source>
        <strain evidence="2">MV2-25</strain>
    </source>
</reference>
<reference evidence="2" key="4">
    <citation type="submission" date="2015-11" db="EMBL/GenBank/DDBJ databases">
        <authorList>
            <consortium name="FlyBase"/>
        </authorList>
    </citation>
    <scope>NUCLEOTIDE SEQUENCE</scope>
    <source>
        <strain evidence="2">MV2-25</strain>
    </source>
</reference>
<feature type="compositionally biased region" description="Polar residues" evidence="1">
    <location>
        <begin position="159"/>
        <end position="169"/>
    </location>
</feature>
<protein>
    <submittedName>
        <fullName evidence="2">Uncharacterized protein</fullName>
    </submittedName>
</protein>
<organism evidence="2">
    <name type="scientific">Drosophila pseudoobscura pseudoobscura</name>
    <name type="common">Fruit fly</name>
    <dbReference type="NCBI Taxonomy" id="46245"/>
    <lineage>
        <taxon>Eukaryota</taxon>
        <taxon>Metazoa</taxon>
        <taxon>Ecdysozoa</taxon>
        <taxon>Arthropoda</taxon>
        <taxon>Hexapoda</taxon>
        <taxon>Insecta</taxon>
        <taxon>Pterygota</taxon>
        <taxon>Neoptera</taxon>
        <taxon>Endopterygota</taxon>
        <taxon>Diptera</taxon>
        <taxon>Brachycera</taxon>
        <taxon>Muscomorpha</taxon>
        <taxon>Ephydroidea</taxon>
        <taxon>Drosophilidae</taxon>
        <taxon>Drosophila</taxon>
        <taxon>Sophophora</taxon>
    </lineage>
</organism>
<dbReference type="Bgee" id="FBgn0250098">
    <property type="expression patterns" value="Expressed in male reproductive system and 1 other cell type or tissue"/>
</dbReference>
<feature type="compositionally biased region" description="Polar residues" evidence="1">
    <location>
        <begin position="27"/>
        <end position="47"/>
    </location>
</feature>
<reference evidence="2" key="2">
    <citation type="journal article" date="2007" name="Nature">
        <title>Evolution of genes and genomes on the Drosophila phylogeny.</title>
        <authorList>
            <consortium name="Drosophila 12 Genomes Consortium"/>
            <person name="Clark A.G."/>
            <person name="Eisen M.B."/>
            <person name="Smith D.R."/>
            <person name="Bergman C.M."/>
            <person name="Oliver B."/>
            <person name="Markow T.A."/>
            <person name="Kaufman T.C."/>
            <person name="Kellis M."/>
            <person name="Gelbart W."/>
            <person name="Iyer V.N."/>
            <person name="Pollard D.A."/>
            <person name="Sackton T.B."/>
            <person name="Larracuente A.M."/>
            <person name="Singh N.D."/>
            <person name="Abad J.P."/>
            <person name="Abt D.N."/>
            <person name="Adryan B."/>
            <person name="Aguade M."/>
            <person name="Akashi H."/>
            <person name="Anderson W.W."/>
            <person name="Aquadro C.F."/>
            <person name="Ardell D.H."/>
            <person name="Arguello R."/>
            <person name="Artieri C.G."/>
            <person name="Barbash D.A."/>
            <person name="Barker D."/>
            <person name="Barsanti P."/>
            <person name="Batterham P."/>
            <person name="Batzoglou S."/>
            <person name="Begun D."/>
            <person name="Bhutkar A."/>
            <person name="Blanco E."/>
            <person name="Bosak S.A."/>
            <person name="Bradley R.K."/>
            <person name="Brand A.D."/>
            <person name="Brent M.R."/>
            <person name="Brooks A.N."/>
            <person name="Brown R.H."/>
            <person name="Butlin R.K."/>
            <person name="Caggese C."/>
            <person name="Calvi B.R."/>
            <person name="Bernardo de Carvalho A."/>
            <person name="Caspi A."/>
            <person name="Castrezana S."/>
            <person name="Celniker S.E."/>
            <person name="Chang J.L."/>
            <person name="Chapple C."/>
            <person name="Chatterji S."/>
            <person name="Chinwalla A."/>
            <person name="Civetta A."/>
            <person name="Clifton S.W."/>
            <person name="Comeron J.M."/>
            <person name="Costello J.C."/>
            <person name="Coyne J.A."/>
            <person name="Daub J."/>
            <person name="David R.G."/>
            <person name="Delcher A.L."/>
            <person name="Delehaunty K."/>
            <person name="Do C.B."/>
            <person name="Ebling H."/>
            <person name="Edwards K."/>
            <person name="Eickbush T."/>
            <person name="Evans J.D."/>
            <person name="Filipski A."/>
            <person name="Findeiss S."/>
            <person name="Freyhult E."/>
            <person name="Fulton L."/>
            <person name="Fulton R."/>
            <person name="Garcia A.C."/>
            <person name="Gardiner A."/>
            <person name="Garfield D.A."/>
            <person name="Garvin B.E."/>
            <person name="Gibson G."/>
            <person name="Gilbert D."/>
            <person name="Gnerre S."/>
            <person name="Godfrey J."/>
            <person name="Good R."/>
            <person name="Gotea V."/>
            <person name="Gravely B."/>
            <person name="Greenberg A.J."/>
            <person name="Griffiths-Jones S."/>
            <person name="Gross S."/>
            <person name="Guigo R."/>
            <person name="Gustafson E.A."/>
            <person name="Haerty W."/>
            <person name="Hahn M.W."/>
            <person name="Halligan D.L."/>
            <person name="Halpern A.L."/>
            <person name="Halter G.M."/>
            <person name="Han M.V."/>
            <person name="Heger A."/>
            <person name="Hillier L."/>
            <person name="Hinrichs A.S."/>
            <person name="Holmes I."/>
            <person name="Hoskins R.A."/>
            <person name="Hubisz M.J."/>
            <person name="Hultmark D."/>
            <person name="Huntley M.A."/>
            <person name="Jaffe D.B."/>
            <person name="Jagadeeshan S."/>
            <person name="Jeck W.R."/>
            <person name="Johnson J."/>
            <person name="Jones C.D."/>
            <person name="Jordan W.C."/>
            <person name="Karpen G.H."/>
            <person name="Kataoka E."/>
            <person name="Keightley P.D."/>
            <person name="Kheradpour P."/>
            <person name="Kirkness E.F."/>
            <person name="Koerich L.B."/>
            <person name="Kristiansen K."/>
            <person name="Kudrna D."/>
            <person name="Kulathinal R.J."/>
            <person name="Kumar S."/>
            <person name="Kwok R."/>
            <person name="Lander E."/>
            <person name="Langley C.H."/>
            <person name="Lapoint R."/>
            <person name="Lazzaro B.P."/>
            <person name="Lee S.J."/>
            <person name="Levesque L."/>
            <person name="Li R."/>
            <person name="Lin C.F."/>
            <person name="Lin M.F."/>
            <person name="Lindblad-Toh K."/>
            <person name="Llopart A."/>
            <person name="Long M."/>
            <person name="Low L."/>
            <person name="Lozovsky E."/>
            <person name="Lu J."/>
            <person name="Luo M."/>
            <person name="Machado C.A."/>
            <person name="Makalowski W."/>
            <person name="Marzo M."/>
            <person name="Matsuda M."/>
            <person name="Matzkin L."/>
            <person name="McAllister B."/>
            <person name="McBride C.S."/>
            <person name="McKernan B."/>
            <person name="McKernan K."/>
            <person name="Mendez-Lago M."/>
            <person name="Minx P."/>
            <person name="Mollenhauer M.U."/>
            <person name="Montooth K."/>
            <person name="Mount S.M."/>
            <person name="Mu X."/>
            <person name="Myers E."/>
            <person name="Negre B."/>
            <person name="Newfeld S."/>
            <person name="Nielsen R."/>
            <person name="Noor M.A."/>
            <person name="O'Grady P."/>
            <person name="Pachter L."/>
            <person name="Papaceit M."/>
            <person name="Parisi M.J."/>
            <person name="Parisi M."/>
            <person name="Parts L."/>
            <person name="Pedersen J.S."/>
            <person name="Pesole G."/>
            <person name="Phillippy A.M."/>
            <person name="Ponting C.P."/>
            <person name="Pop M."/>
            <person name="Porcelli D."/>
            <person name="Powell J.R."/>
            <person name="Prohaska S."/>
            <person name="Pruitt K."/>
            <person name="Puig M."/>
            <person name="Quesneville H."/>
            <person name="Ram K.R."/>
            <person name="Rand D."/>
            <person name="Rasmussen M.D."/>
            <person name="Reed L.K."/>
            <person name="Reenan R."/>
            <person name="Reily A."/>
            <person name="Remington K.A."/>
            <person name="Rieger T.T."/>
            <person name="Ritchie M.G."/>
            <person name="Robin C."/>
            <person name="Rogers Y.H."/>
            <person name="Rohde C."/>
            <person name="Rozas J."/>
            <person name="Rubenfield M.J."/>
            <person name="Ruiz A."/>
            <person name="Russo S."/>
            <person name="Salzberg S.L."/>
            <person name="Sanchez-Gracia A."/>
            <person name="Saranga D.J."/>
            <person name="Sato H."/>
            <person name="Schaeffer S.W."/>
            <person name="Schatz M.C."/>
            <person name="Schlenke T."/>
            <person name="Schwartz R."/>
            <person name="Segarra C."/>
            <person name="Singh R.S."/>
            <person name="Sirot L."/>
            <person name="Sirota M."/>
            <person name="Sisneros N.B."/>
            <person name="Smith C.D."/>
            <person name="Smith T.F."/>
            <person name="Spieth J."/>
            <person name="Stage D.E."/>
            <person name="Stark A."/>
            <person name="Stephan W."/>
            <person name="Strausberg R.L."/>
            <person name="Strempel S."/>
            <person name="Sturgill D."/>
            <person name="Sutton G."/>
            <person name="Sutton G.G."/>
            <person name="Tao W."/>
            <person name="Teichmann S."/>
            <person name="Tobari Y.N."/>
            <person name="Tomimura Y."/>
            <person name="Tsolas J.M."/>
            <person name="Valente V.L."/>
            <person name="Venter E."/>
            <person name="Venter J.C."/>
            <person name="Vicario S."/>
            <person name="Vieira F.G."/>
            <person name="Vilella A.J."/>
            <person name="Villasante A."/>
            <person name="Walenz B."/>
            <person name="Wang J."/>
            <person name="Wasserman M."/>
            <person name="Watts T."/>
            <person name="Wilson D."/>
            <person name="Wilson R.K."/>
            <person name="Wing R.A."/>
            <person name="Wolfner M.F."/>
            <person name="Wong A."/>
            <person name="Wong G.K."/>
            <person name="Wu C.I."/>
            <person name="Wu G."/>
            <person name="Yamamoto D."/>
            <person name="Yang H.P."/>
            <person name="Yang S.P."/>
            <person name="Yorke J.A."/>
            <person name="Yoshida K."/>
            <person name="Zdobnov E."/>
            <person name="Zhang P."/>
            <person name="Zhang Y."/>
            <person name="Zimin A.V."/>
            <person name="Baldwin J."/>
            <person name="Abdouelleil A."/>
            <person name="Abdulkadir J."/>
            <person name="Abebe A."/>
            <person name="Abera B."/>
            <person name="Abreu J."/>
            <person name="Acer S.C."/>
            <person name="Aftuck L."/>
            <person name="Alexander A."/>
            <person name="An P."/>
            <person name="Anderson E."/>
            <person name="Anderson S."/>
            <person name="Arachi H."/>
            <person name="Azer M."/>
            <person name="Bachantsang P."/>
            <person name="Barry A."/>
            <person name="Bayul T."/>
            <person name="Berlin A."/>
            <person name="Bessette D."/>
            <person name="Bloom T."/>
            <person name="Blye J."/>
            <person name="Boguslavskiy L."/>
            <person name="Bonnet C."/>
            <person name="Boukhgalter B."/>
            <person name="Bourzgui I."/>
            <person name="Brown A."/>
            <person name="Cahill P."/>
            <person name="Channer S."/>
            <person name="Cheshatsang Y."/>
            <person name="Chuda L."/>
            <person name="Citroen M."/>
            <person name="Collymore A."/>
            <person name="Cooke P."/>
            <person name="Costello M."/>
            <person name="D'Aco K."/>
            <person name="Daza R."/>
            <person name="De Haan G."/>
            <person name="DeGray S."/>
            <person name="DeMaso C."/>
            <person name="Dhargay N."/>
            <person name="Dooley K."/>
            <person name="Dooley E."/>
            <person name="Doricent M."/>
            <person name="Dorje P."/>
            <person name="Dorjee K."/>
            <person name="Dupes A."/>
            <person name="Elong R."/>
            <person name="Falk J."/>
            <person name="Farina A."/>
            <person name="Faro S."/>
            <person name="Ferguson D."/>
            <person name="Fisher S."/>
            <person name="Foley C.D."/>
            <person name="Franke A."/>
            <person name="Friedrich D."/>
            <person name="Gadbois L."/>
            <person name="Gearin G."/>
            <person name="Gearin C.R."/>
            <person name="Giannoukos G."/>
            <person name="Goode T."/>
            <person name="Graham J."/>
            <person name="Grandbois E."/>
            <person name="Grewal S."/>
            <person name="Gyaltsen K."/>
            <person name="Hafez N."/>
            <person name="Hagos B."/>
            <person name="Hall J."/>
            <person name="Henson C."/>
            <person name="Hollinger A."/>
            <person name="Honan T."/>
            <person name="Huard M.D."/>
            <person name="Hughes L."/>
            <person name="Hurhula B."/>
            <person name="Husby M.E."/>
            <person name="Kamat A."/>
            <person name="Kanga B."/>
            <person name="Kashin S."/>
            <person name="Khazanovich D."/>
            <person name="Kisner P."/>
            <person name="Lance K."/>
            <person name="Lara M."/>
            <person name="Lee W."/>
            <person name="Lennon N."/>
            <person name="Letendre F."/>
            <person name="LeVine R."/>
            <person name="Lipovsky A."/>
            <person name="Liu X."/>
            <person name="Liu J."/>
            <person name="Liu S."/>
            <person name="Lokyitsang T."/>
            <person name="Lokyitsang Y."/>
            <person name="Lubonja R."/>
            <person name="Lui A."/>
            <person name="MacDonald P."/>
            <person name="Magnisalis V."/>
            <person name="Maru K."/>
            <person name="Matthews C."/>
            <person name="McCusker W."/>
            <person name="McDonough S."/>
            <person name="Mehta T."/>
            <person name="Meldrim J."/>
            <person name="Meneus L."/>
            <person name="Mihai O."/>
            <person name="Mihalev A."/>
            <person name="Mihova T."/>
            <person name="Mittelman R."/>
            <person name="Mlenga V."/>
            <person name="Montmayeur A."/>
            <person name="Mulrain L."/>
            <person name="Navidi A."/>
            <person name="Naylor J."/>
            <person name="Negash T."/>
            <person name="Nguyen T."/>
            <person name="Nguyen N."/>
            <person name="Nicol R."/>
            <person name="Norbu C."/>
            <person name="Norbu N."/>
            <person name="Novod N."/>
            <person name="O'Neill B."/>
            <person name="Osman S."/>
            <person name="Markiewicz E."/>
            <person name="Oyono O.L."/>
            <person name="Patti C."/>
            <person name="Phunkhang P."/>
            <person name="Pierre F."/>
            <person name="Priest M."/>
            <person name="Raghuraman S."/>
            <person name="Rege F."/>
            <person name="Reyes R."/>
            <person name="Rise C."/>
            <person name="Rogov P."/>
            <person name="Ross K."/>
            <person name="Ryan E."/>
            <person name="Settipalli S."/>
            <person name="Shea T."/>
            <person name="Sherpa N."/>
            <person name="Shi L."/>
            <person name="Shih D."/>
            <person name="Sparrow T."/>
            <person name="Spaulding J."/>
            <person name="Stalker J."/>
            <person name="Stange-Thomann N."/>
            <person name="Stavropoulos S."/>
            <person name="Stone C."/>
            <person name="Strader C."/>
            <person name="Tesfaye S."/>
            <person name="Thomson T."/>
            <person name="Thoulutsang Y."/>
            <person name="Thoulutsang D."/>
            <person name="Topham K."/>
            <person name="Topping I."/>
            <person name="Tsamla T."/>
            <person name="Vassiliev H."/>
            <person name="Vo A."/>
            <person name="Wangchuk T."/>
            <person name="Wangdi T."/>
            <person name="Weiand M."/>
            <person name="Wilkinson J."/>
            <person name="Wilson A."/>
            <person name="Yadav S."/>
            <person name="Young G."/>
            <person name="Yu Q."/>
            <person name="Zembek L."/>
            <person name="Zhong D."/>
            <person name="Zimmer A."/>
            <person name="Zwirko Z."/>
            <person name="Jaffe D.B."/>
            <person name="Alvarez P."/>
            <person name="Brockman W."/>
            <person name="Butler J."/>
            <person name="Chin C."/>
            <person name="Gnerre S."/>
            <person name="Grabherr M."/>
            <person name="Kleber M."/>
            <person name="Mauceli E."/>
            <person name="MacCallum I."/>
        </authorList>
    </citation>
    <scope>NUCLEOTIDE SEQUENCE [LARGE SCALE GENOMIC DNA]</scope>
    <source>
        <strain evidence="2">MV2-25</strain>
    </source>
</reference>
<name>B5DUS7_DROPS</name>
<feature type="region of interest" description="Disordered" evidence="1">
    <location>
        <begin position="92"/>
        <end position="169"/>
    </location>
</feature>
<evidence type="ECO:0000256" key="1">
    <source>
        <dbReference type="SAM" id="MobiDB-lite"/>
    </source>
</evidence>